<protein>
    <submittedName>
        <fullName evidence="1">Peptide ABC transporter substrate-binding protein</fullName>
    </submittedName>
</protein>
<keyword evidence="2" id="KW-1185">Reference proteome</keyword>
<gene>
    <name evidence="1" type="ORF">E5329_11200</name>
</gene>
<dbReference type="Proteomes" id="UP000304953">
    <property type="component" value="Unassembled WGS sequence"/>
</dbReference>
<dbReference type="EMBL" id="SRYA01000019">
    <property type="protein sequence ID" value="TGY96202.1"/>
    <property type="molecule type" value="Genomic_DNA"/>
</dbReference>
<organism evidence="1 2">
    <name type="scientific">Petralouisia muris</name>
    <dbReference type="NCBI Taxonomy" id="3032872"/>
    <lineage>
        <taxon>Bacteria</taxon>
        <taxon>Bacillati</taxon>
        <taxon>Bacillota</taxon>
        <taxon>Clostridia</taxon>
        <taxon>Lachnospirales</taxon>
        <taxon>Lachnospiraceae</taxon>
        <taxon>Petralouisia</taxon>
    </lineage>
</organism>
<name>A0AC61RWC7_9FIRM</name>
<accession>A0AC61RWC7</accession>
<sequence length="595" mass="65160">MKKKLVSVLLVACMALSLTACGKNDSANKNDDSASNTQTEDSNNADANADAEEGADAEGSTTNSDTNVLNINLASEPDYLDPALNSSVDGGCLAVNSFAGLYTYDKDGNLIPDLATDMPEVSEDGKVYTVKMIESKWSNGDDLKASDIIYSWNRAIAEETAADYAYLFDIIAKKDDGTLSVEATDDYTLVITLTNPCPYFNDLMAFPTFFPVHQASVEAADPDGTVPGKWAQEAGFVCNGAYTLESWNHNESMVYKKNANYHNVDSVTMEELHFMLSADDTAIYAAYNSGDVDYIDTVPNDEISSLNGVNPEFGILDNLGTYYIGFNVNDPIFDGKTVEEAAKMRQAMNLLIDRQFIVDNIGQSGQVVADSFVPLGMADGNGGEFKQADTSYYDATTTGAAMVEDAKKLMEEAGYSFTDNGDGTYKIDPAINMTYLTNDGTGHVAIAQAVQQDLGVLGITMEIQTQDWNVFLENRKNGSFTIAREGWLADYNDPVNMLEIFTSNSGNNDMQLGKGEKSDSAPDWAEYDALITEIRNTADFAKRVELMHTAEDMLMNTWAVVPLYYYNDIYMQKPNVDGIYATVYGMKYFMNATKN</sequence>
<evidence type="ECO:0000313" key="2">
    <source>
        <dbReference type="Proteomes" id="UP000304953"/>
    </source>
</evidence>
<evidence type="ECO:0000313" key="1">
    <source>
        <dbReference type="EMBL" id="TGY96202.1"/>
    </source>
</evidence>
<proteinExistence type="predicted"/>
<reference evidence="1" key="1">
    <citation type="submission" date="2019-04" db="EMBL/GenBank/DDBJ databases">
        <title>Microbes associate with the intestines of laboratory mice.</title>
        <authorList>
            <person name="Navarre W."/>
            <person name="Wong E."/>
            <person name="Huang K."/>
            <person name="Tropini C."/>
            <person name="Ng K."/>
            <person name="Yu B."/>
        </authorList>
    </citation>
    <scope>NUCLEOTIDE SEQUENCE</scope>
    <source>
        <strain evidence="1">NM01_1-7b</strain>
    </source>
</reference>
<comment type="caution">
    <text evidence="1">The sequence shown here is derived from an EMBL/GenBank/DDBJ whole genome shotgun (WGS) entry which is preliminary data.</text>
</comment>